<dbReference type="InterPro" id="IPR018511">
    <property type="entry name" value="Hemolysin-typ_Ca-bd_CS"/>
</dbReference>
<accession>A0A931J4D5</accession>
<dbReference type="InterPro" id="IPR050557">
    <property type="entry name" value="RTX_toxin/Mannuronan_C5-epim"/>
</dbReference>
<dbReference type="Gene3D" id="2.150.10.10">
    <property type="entry name" value="Serralysin-like metalloprotease, C-terminal"/>
    <property type="match status" value="1"/>
</dbReference>
<dbReference type="RefSeq" id="WP_198113270.1">
    <property type="nucleotide sequence ID" value="NZ_JAEDAK010000022.1"/>
</dbReference>
<dbReference type="PANTHER" id="PTHR38340:SF1">
    <property type="entry name" value="S-LAYER PROTEIN"/>
    <property type="match status" value="1"/>
</dbReference>
<evidence type="ECO:0000256" key="1">
    <source>
        <dbReference type="ARBA" id="ARBA00004613"/>
    </source>
</evidence>
<dbReference type="InterPro" id="IPR025282">
    <property type="entry name" value="DUF4214"/>
</dbReference>
<dbReference type="InterPro" id="IPR001343">
    <property type="entry name" value="Hemolysn_Ca-bd"/>
</dbReference>
<dbReference type="Pfam" id="PF00353">
    <property type="entry name" value="HemolysinCabind"/>
    <property type="match status" value="1"/>
</dbReference>
<gene>
    <name evidence="4" type="ORF">I7X39_21065</name>
</gene>
<protein>
    <submittedName>
        <fullName evidence="4">DUF4214 domain-containing protein</fullName>
    </submittedName>
</protein>
<feature type="domain" description="DUF4214" evidence="3">
    <location>
        <begin position="167"/>
        <end position="208"/>
    </location>
</feature>
<dbReference type="PROSITE" id="PS00330">
    <property type="entry name" value="HEMOLYSIN_CALCIUM"/>
    <property type="match status" value="2"/>
</dbReference>
<comment type="caution">
    <text evidence="4">The sequence shown here is derived from an EMBL/GenBank/DDBJ whole genome shotgun (WGS) entry which is preliminary data.</text>
</comment>
<comment type="subcellular location">
    <subcellularLocation>
        <location evidence="1">Secreted</location>
    </subcellularLocation>
</comment>
<evidence type="ECO:0000256" key="2">
    <source>
        <dbReference type="ARBA" id="ARBA00022525"/>
    </source>
</evidence>
<name>A0A931J4D5_9BURK</name>
<dbReference type="EMBL" id="JAEDAK010000022">
    <property type="protein sequence ID" value="MBH9579396.1"/>
    <property type="molecule type" value="Genomic_DNA"/>
</dbReference>
<dbReference type="Proteomes" id="UP000613266">
    <property type="component" value="Unassembled WGS sequence"/>
</dbReference>
<dbReference type="PRINTS" id="PR00313">
    <property type="entry name" value="CABNDNGRPT"/>
</dbReference>
<reference evidence="4" key="1">
    <citation type="submission" date="2020-12" db="EMBL/GenBank/DDBJ databases">
        <title>The genome sequence of Inhella sp. 1Y17.</title>
        <authorList>
            <person name="Liu Y."/>
        </authorList>
    </citation>
    <scope>NUCLEOTIDE SEQUENCE</scope>
    <source>
        <strain evidence="4">1Y17</strain>
    </source>
</reference>
<evidence type="ECO:0000259" key="3">
    <source>
        <dbReference type="Pfam" id="PF13946"/>
    </source>
</evidence>
<dbReference type="InterPro" id="IPR011049">
    <property type="entry name" value="Serralysin-like_metalloprot_C"/>
</dbReference>
<proteinExistence type="predicted"/>
<dbReference type="GO" id="GO:0005509">
    <property type="term" value="F:calcium ion binding"/>
    <property type="evidence" value="ECO:0007669"/>
    <property type="project" value="InterPro"/>
</dbReference>
<evidence type="ECO:0000313" key="4">
    <source>
        <dbReference type="EMBL" id="MBH9579396.1"/>
    </source>
</evidence>
<keyword evidence="5" id="KW-1185">Reference proteome</keyword>
<evidence type="ECO:0000313" key="5">
    <source>
        <dbReference type="Proteomes" id="UP000613266"/>
    </source>
</evidence>
<dbReference type="AlphaFoldDB" id="A0A931J4D5"/>
<sequence>MALINGTAGNDVIKGGSQGDIIYGLAGNDVIDGGLGIDSLYGGEGNDTLWTLHNIDTIDGGPGLDTAAFYRLSTMHSISRTATGFMVLDSDSSADYTGIERFQFPDKKLAFDLALDEAAGNTVRVIGAAFDAAAIRAHPDWVGIGLGLFDSGQSLAQVCMMVAQLLNLNASDFVSTLYRNVVGAEPDAATLAGYVAQLQGGMTQGQLLELAASVSLNETNINLVGLLDTGVLFEGVSAPPP</sequence>
<dbReference type="SUPFAM" id="SSF51120">
    <property type="entry name" value="beta-Roll"/>
    <property type="match status" value="1"/>
</dbReference>
<dbReference type="GO" id="GO:0005576">
    <property type="term" value="C:extracellular region"/>
    <property type="evidence" value="ECO:0007669"/>
    <property type="project" value="UniProtKB-SubCell"/>
</dbReference>
<dbReference type="PANTHER" id="PTHR38340">
    <property type="entry name" value="S-LAYER PROTEIN"/>
    <property type="match status" value="1"/>
</dbReference>
<keyword evidence="2" id="KW-0964">Secreted</keyword>
<organism evidence="4 5">
    <name type="scientific">Inhella proteolytica</name>
    <dbReference type="NCBI Taxonomy" id="2795029"/>
    <lineage>
        <taxon>Bacteria</taxon>
        <taxon>Pseudomonadati</taxon>
        <taxon>Pseudomonadota</taxon>
        <taxon>Betaproteobacteria</taxon>
        <taxon>Burkholderiales</taxon>
        <taxon>Sphaerotilaceae</taxon>
        <taxon>Inhella</taxon>
    </lineage>
</organism>
<dbReference type="Pfam" id="PF13946">
    <property type="entry name" value="DUF4214"/>
    <property type="match status" value="1"/>
</dbReference>